<sequence length="58" mass="6130">MREFRLVALLLSICVGCGGGGGNNEVIAEQDELAAYVAENPSPTDEELMAGMADDQEE</sequence>
<evidence type="ECO:0000313" key="2">
    <source>
        <dbReference type="Proteomes" id="UP000318288"/>
    </source>
</evidence>
<dbReference type="AlphaFoldDB" id="A0A5C6FBX4"/>
<dbReference type="Proteomes" id="UP000318288">
    <property type="component" value="Unassembled WGS sequence"/>
</dbReference>
<proteinExistence type="predicted"/>
<protein>
    <submittedName>
        <fullName evidence="1">Uncharacterized protein</fullName>
    </submittedName>
</protein>
<keyword evidence="2" id="KW-1185">Reference proteome</keyword>
<dbReference type="EMBL" id="SJPW01000002">
    <property type="protein sequence ID" value="TWU59243.1"/>
    <property type="molecule type" value="Genomic_DNA"/>
</dbReference>
<evidence type="ECO:0000313" key="1">
    <source>
        <dbReference type="EMBL" id="TWU59243.1"/>
    </source>
</evidence>
<gene>
    <name evidence="1" type="ORF">Poly51_20290</name>
</gene>
<reference evidence="1 2" key="1">
    <citation type="submission" date="2019-02" db="EMBL/GenBank/DDBJ databases">
        <title>Deep-cultivation of Planctomycetes and their phenomic and genomic characterization uncovers novel biology.</title>
        <authorList>
            <person name="Wiegand S."/>
            <person name="Jogler M."/>
            <person name="Boedeker C."/>
            <person name="Pinto D."/>
            <person name="Vollmers J."/>
            <person name="Rivas-Marin E."/>
            <person name="Kohn T."/>
            <person name="Peeters S.H."/>
            <person name="Heuer A."/>
            <person name="Rast P."/>
            <person name="Oberbeckmann S."/>
            <person name="Bunk B."/>
            <person name="Jeske O."/>
            <person name="Meyerdierks A."/>
            <person name="Storesund J.E."/>
            <person name="Kallscheuer N."/>
            <person name="Luecker S."/>
            <person name="Lage O.M."/>
            <person name="Pohl T."/>
            <person name="Merkel B.J."/>
            <person name="Hornburger P."/>
            <person name="Mueller R.-W."/>
            <person name="Bruemmer F."/>
            <person name="Labrenz M."/>
            <person name="Spormann A.M."/>
            <person name="Op Den Camp H."/>
            <person name="Overmann J."/>
            <person name="Amann R."/>
            <person name="Jetten M.S.M."/>
            <person name="Mascher T."/>
            <person name="Medema M.H."/>
            <person name="Devos D.P."/>
            <person name="Kaster A.-K."/>
            <person name="Ovreas L."/>
            <person name="Rohde M."/>
            <person name="Galperin M.Y."/>
            <person name="Jogler C."/>
        </authorList>
    </citation>
    <scope>NUCLEOTIDE SEQUENCE [LARGE SCALE GENOMIC DNA]</scope>
    <source>
        <strain evidence="1 2">Poly51</strain>
    </source>
</reference>
<organism evidence="1 2">
    <name type="scientific">Rubripirellula tenax</name>
    <dbReference type="NCBI Taxonomy" id="2528015"/>
    <lineage>
        <taxon>Bacteria</taxon>
        <taxon>Pseudomonadati</taxon>
        <taxon>Planctomycetota</taxon>
        <taxon>Planctomycetia</taxon>
        <taxon>Pirellulales</taxon>
        <taxon>Pirellulaceae</taxon>
        <taxon>Rubripirellula</taxon>
    </lineage>
</organism>
<comment type="caution">
    <text evidence="1">The sequence shown here is derived from an EMBL/GenBank/DDBJ whole genome shotgun (WGS) entry which is preliminary data.</text>
</comment>
<name>A0A5C6FBX4_9BACT</name>
<accession>A0A5C6FBX4</accession>